<accession>A0A6J5XH76</accession>
<reference evidence="5" key="1">
    <citation type="journal article" date="2020" name="Genome Biol.">
        <title>Gamete binning: chromosome-level and haplotype-resolved genome assembly enabled by high-throughput single-cell sequencing of gamete genomes.</title>
        <authorList>
            <person name="Campoy J.A."/>
            <person name="Sun H."/>
            <person name="Goel M."/>
            <person name="Jiao W.-B."/>
            <person name="Folz-Donahue K."/>
            <person name="Wang N."/>
            <person name="Rubio M."/>
            <person name="Liu C."/>
            <person name="Kukat C."/>
            <person name="Ruiz D."/>
            <person name="Huettel B."/>
            <person name="Schneeberger K."/>
        </authorList>
    </citation>
    <scope>NUCLEOTIDE SEQUENCE [LARGE SCALE GENOMIC DNA]</scope>
    <source>
        <strain evidence="5">cv. Rojo Pasion</strain>
    </source>
</reference>
<feature type="domain" description="NADP-dependent oxidoreductase" evidence="1">
    <location>
        <begin position="2"/>
        <end position="76"/>
    </location>
</feature>
<dbReference type="PANTHER" id="PTHR11732">
    <property type="entry name" value="ALDO/KETO REDUCTASE"/>
    <property type="match status" value="1"/>
</dbReference>
<dbReference type="OrthoDB" id="416253at2759"/>
<organism evidence="3 5">
    <name type="scientific">Prunus armeniaca</name>
    <name type="common">Apricot</name>
    <name type="synonym">Armeniaca vulgaris</name>
    <dbReference type="NCBI Taxonomy" id="36596"/>
    <lineage>
        <taxon>Eukaryota</taxon>
        <taxon>Viridiplantae</taxon>
        <taxon>Streptophyta</taxon>
        <taxon>Embryophyta</taxon>
        <taxon>Tracheophyta</taxon>
        <taxon>Spermatophyta</taxon>
        <taxon>Magnoliopsida</taxon>
        <taxon>eudicotyledons</taxon>
        <taxon>Gunneridae</taxon>
        <taxon>Pentapetalae</taxon>
        <taxon>rosids</taxon>
        <taxon>fabids</taxon>
        <taxon>Rosales</taxon>
        <taxon>Rosaceae</taxon>
        <taxon>Amygdaloideae</taxon>
        <taxon>Amygdaleae</taxon>
        <taxon>Prunus</taxon>
    </lineage>
</organism>
<dbReference type="EMBL" id="CAEKDK010000005">
    <property type="protein sequence ID" value="CAB4281572.1"/>
    <property type="molecule type" value="Genomic_DNA"/>
</dbReference>
<protein>
    <recommendedName>
        <fullName evidence="1">NADP-dependent oxidoreductase domain-containing protein</fullName>
    </recommendedName>
</protein>
<dbReference type="GO" id="GO:0016491">
    <property type="term" value="F:oxidoreductase activity"/>
    <property type="evidence" value="ECO:0007669"/>
    <property type="project" value="InterPro"/>
</dbReference>
<dbReference type="Proteomes" id="UP000507245">
    <property type="component" value="Unassembled WGS sequence"/>
</dbReference>
<evidence type="ECO:0000313" key="5">
    <source>
        <dbReference type="Proteomes" id="UP000507245"/>
    </source>
</evidence>
<name>A0A6J5XH76_PRUAR</name>
<dbReference type="InterPro" id="IPR036812">
    <property type="entry name" value="NAD(P)_OxRdtase_dom_sf"/>
</dbReference>
<keyword evidence="5" id="KW-1185">Reference proteome</keyword>
<evidence type="ECO:0000313" key="4">
    <source>
        <dbReference type="Proteomes" id="UP000507222"/>
    </source>
</evidence>
<dbReference type="SUPFAM" id="SSF51430">
    <property type="entry name" value="NAD(P)-linked oxidoreductase"/>
    <property type="match status" value="1"/>
</dbReference>
<dbReference type="Gene3D" id="3.20.20.100">
    <property type="entry name" value="NADP-dependent oxidoreductase domain"/>
    <property type="match status" value="2"/>
</dbReference>
<evidence type="ECO:0000313" key="2">
    <source>
        <dbReference type="EMBL" id="CAB4281572.1"/>
    </source>
</evidence>
<dbReference type="AlphaFoldDB" id="A0A6J5XH76"/>
<dbReference type="Proteomes" id="UP000507222">
    <property type="component" value="Unassembled WGS sequence"/>
</dbReference>
<evidence type="ECO:0000259" key="1">
    <source>
        <dbReference type="Pfam" id="PF00248"/>
    </source>
</evidence>
<proteinExistence type="predicted"/>
<gene>
    <name evidence="2" type="ORF">CURHAP_LOCUS34675</name>
    <name evidence="3" type="ORF">ORAREDHAP_LOCUS34119</name>
</gene>
<dbReference type="InterPro" id="IPR023210">
    <property type="entry name" value="NADP_OxRdtase_dom"/>
</dbReference>
<dbReference type="InterPro" id="IPR020471">
    <property type="entry name" value="AKR"/>
</dbReference>
<evidence type="ECO:0000313" key="3">
    <source>
        <dbReference type="EMBL" id="CAB4311863.1"/>
    </source>
</evidence>
<dbReference type="EMBL" id="CAEKKB010000005">
    <property type="protein sequence ID" value="CAB4311863.1"/>
    <property type="molecule type" value="Genomic_DNA"/>
</dbReference>
<dbReference type="Pfam" id="PF00248">
    <property type="entry name" value="Aldo_ket_red"/>
    <property type="match status" value="1"/>
</dbReference>
<sequence length="177" mass="20031">MAAIEVGYHHFDTAAFYQSEQAIGRAVVQALDLIKSHDEIFITSKLWCTDASQSYSPCPQHHTQVSTKKLGLKYVSAFSPLGVYGASSSASNTGIDYYTIIEDLAAAKGKTLPQIHHPARSFNKERMKQNLEIFDWELGEYEMNKINQIHQRRLYAGDFVYEVGPYKSLHQLWDGDP</sequence>
<reference evidence="3 4" key="2">
    <citation type="submission" date="2020-05" db="EMBL/GenBank/DDBJ databases">
        <authorList>
            <person name="Campoy J."/>
            <person name="Schneeberger K."/>
            <person name="Spophaly S."/>
        </authorList>
    </citation>
    <scope>NUCLEOTIDE SEQUENCE [LARGE SCALE GENOMIC DNA]</scope>
    <source>
        <strain evidence="3">PruArmRojPasFocal</strain>
    </source>
</reference>